<keyword evidence="2" id="KW-1185">Reference proteome</keyword>
<sequence>MNDSGCSSGLLMGGTSQLKDADALKIRRKFEGRTTCGQIFASFPLLCQSPFPSKRFPDPVFRLHPNPEPKSEAASTLEDASDQRFLSLRNLPKTVKLASDTSSGSPYLCYLSVHMSVAKTLCMKANASYIQKYSSDFMTTYC</sequence>
<name>A0A8H5FRM5_9AGAR</name>
<comment type="caution">
    <text evidence="1">The sequence shown here is derived from an EMBL/GenBank/DDBJ whole genome shotgun (WGS) entry which is preliminary data.</text>
</comment>
<proteinExistence type="predicted"/>
<organism evidence="1 2">
    <name type="scientific">Tetrapyrgos nigripes</name>
    <dbReference type="NCBI Taxonomy" id="182062"/>
    <lineage>
        <taxon>Eukaryota</taxon>
        <taxon>Fungi</taxon>
        <taxon>Dikarya</taxon>
        <taxon>Basidiomycota</taxon>
        <taxon>Agaricomycotina</taxon>
        <taxon>Agaricomycetes</taxon>
        <taxon>Agaricomycetidae</taxon>
        <taxon>Agaricales</taxon>
        <taxon>Marasmiineae</taxon>
        <taxon>Marasmiaceae</taxon>
        <taxon>Tetrapyrgos</taxon>
    </lineage>
</organism>
<dbReference type="EMBL" id="JAACJM010000101">
    <property type="protein sequence ID" value="KAF5346586.1"/>
    <property type="molecule type" value="Genomic_DNA"/>
</dbReference>
<accession>A0A8H5FRM5</accession>
<evidence type="ECO:0000313" key="1">
    <source>
        <dbReference type="EMBL" id="KAF5346586.1"/>
    </source>
</evidence>
<evidence type="ECO:0000313" key="2">
    <source>
        <dbReference type="Proteomes" id="UP000559256"/>
    </source>
</evidence>
<protein>
    <submittedName>
        <fullName evidence="1">Uncharacterized protein</fullName>
    </submittedName>
</protein>
<gene>
    <name evidence="1" type="ORF">D9758_013484</name>
</gene>
<dbReference type="Proteomes" id="UP000559256">
    <property type="component" value="Unassembled WGS sequence"/>
</dbReference>
<dbReference type="AlphaFoldDB" id="A0A8H5FRM5"/>
<reference evidence="1 2" key="1">
    <citation type="journal article" date="2020" name="ISME J.">
        <title>Uncovering the hidden diversity of litter-decomposition mechanisms in mushroom-forming fungi.</title>
        <authorList>
            <person name="Floudas D."/>
            <person name="Bentzer J."/>
            <person name="Ahren D."/>
            <person name="Johansson T."/>
            <person name="Persson P."/>
            <person name="Tunlid A."/>
        </authorList>
    </citation>
    <scope>NUCLEOTIDE SEQUENCE [LARGE SCALE GENOMIC DNA]</scope>
    <source>
        <strain evidence="1 2">CBS 291.85</strain>
    </source>
</reference>